<dbReference type="WBParaSite" id="GPUH_0000451601-mRNA-1">
    <property type="protein sequence ID" value="GPUH_0000451601-mRNA-1"/>
    <property type="gene ID" value="GPUH_0000451601"/>
</dbReference>
<dbReference type="Proteomes" id="UP000271098">
    <property type="component" value="Unassembled WGS sequence"/>
</dbReference>
<name>A0A183D718_9BILA</name>
<dbReference type="AlphaFoldDB" id="A0A183D718"/>
<protein>
    <submittedName>
        <fullName evidence="3">Porin</fullName>
    </submittedName>
</protein>
<dbReference type="EMBL" id="UYRT01008583">
    <property type="protein sequence ID" value="VDK45422.1"/>
    <property type="molecule type" value="Genomic_DNA"/>
</dbReference>
<reference evidence="3" key="1">
    <citation type="submission" date="2016-06" db="UniProtKB">
        <authorList>
            <consortium name="WormBaseParasite"/>
        </authorList>
    </citation>
    <scope>IDENTIFICATION</scope>
</reference>
<accession>A0A183D718</accession>
<dbReference type="OrthoDB" id="5845376at2759"/>
<sequence>MILRRDGDTVNGNTVPEFQLFSFPHGSTRDLADVHLTLLSDAEYFMFNKIWYPVFNQSISIYGSSGYNNITETGLWQSLNIVHFNSTAYGNNVGARSTSLMNMVKYGGYNMGGQSHSYGAFLELVPSWSQLVTGSVGF</sequence>
<evidence type="ECO:0000313" key="3">
    <source>
        <dbReference type="WBParaSite" id="GPUH_0000451601-mRNA-1"/>
    </source>
</evidence>
<proteinExistence type="predicted"/>
<gene>
    <name evidence="1" type="ORF">GPUH_LOCUS4509</name>
</gene>
<evidence type="ECO:0000313" key="1">
    <source>
        <dbReference type="EMBL" id="VDK45422.1"/>
    </source>
</evidence>
<reference evidence="1 2" key="2">
    <citation type="submission" date="2018-11" db="EMBL/GenBank/DDBJ databases">
        <authorList>
            <consortium name="Pathogen Informatics"/>
        </authorList>
    </citation>
    <scope>NUCLEOTIDE SEQUENCE [LARGE SCALE GENOMIC DNA]</scope>
</reference>
<evidence type="ECO:0000313" key="2">
    <source>
        <dbReference type="Proteomes" id="UP000271098"/>
    </source>
</evidence>
<keyword evidence="2" id="KW-1185">Reference proteome</keyword>
<organism evidence="3">
    <name type="scientific">Gongylonema pulchrum</name>
    <dbReference type="NCBI Taxonomy" id="637853"/>
    <lineage>
        <taxon>Eukaryota</taxon>
        <taxon>Metazoa</taxon>
        <taxon>Ecdysozoa</taxon>
        <taxon>Nematoda</taxon>
        <taxon>Chromadorea</taxon>
        <taxon>Rhabditida</taxon>
        <taxon>Spirurina</taxon>
        <taxon>Spiruromorpha</taxon>
        <taxon>Spiruroidea</taxon>
        <taxon>Gongylonematidae</taxon>
        <taxon>Gongylonema</taxon>
    </lineage>
</organism>